<evidence type="ECO:0000313" key="4">
    <source>
        <dbReference type="Proteomes" id="UP000626092"/>
    </source>
</evidence>
<feature type="compositionally biased region" description="Basic and acidic residues" evidence="1">
    <location>
        <begin position="268"/>
        <end position="290"/>
    </location>
</feature>
<name>A0A834G7R2_RHOSS</name>
<gene>
    <name evidence="3" type="ORF">RHSIM_Rhsim11G0158700</name>
</gene>
<protein>
    <recommendedName>
        <fullName evidence="5">Plant basic secretory protein (BSP) family protein</fullName>
    </recommendedName>
</protein>
<sequence length="538" mass="61786">MANMMYFLSFLAILSTLQAIHAVEYSVANNVPTTPGGIRFTNEIGLEYSKQTLISATEFTWHLFKQNSEADRRTTPKLSLFIETIGAGQVAFFNNDEIHINANYIQGFSGDVKKEITGILYHKVVYSWQWNGNGQAPEGLINGIADFVRLKAGYASDYWRQPGSGNKWDEGYDITARFLDYCNGLRNGFVAELNKKMRTRYSDNFFFELLGKTVDQLWREYKAKYKSIHIRNLRARIDRQRNATQEAGDLLPEGADPPDFISPSELSRAPDQREAVKEEAEGEEKAEAARWQRRGGGGGERAEERGGGIEGEGGGQRRRHRRRRQRLLKLFKELKRRQHQLQKKATKYNSIMANVMYFLSFLAILSTLQAIHAVEYSVTNNVPTTPGGIRFTNEIGLEYSKQTLISATEFTWRLFQQNSKADRRKEITGILYHEVVHSWQWDGNGQAPRGLIDGIADFVRLKAGYVPDYWRQPGSGNKWDESYDITAWFLDYCNGLRNGFVAELNKKMRTGYSDNFFFELLEKTVDQLWSEYKAKYNT</sequence>
<comment type="caution">
    <text evidence="3">The sequence shown here is derived from an EMBL/GenBank/DDBJ whole genome shotgun (WGS) entry which is preliminary data.</text>
</comment>
<dbReference type="Pfam" id="PF04450">
    <property type="entry name" value="BSP"/>
    <property type="match status" value="2"/>
</dbReference>
<dbReference type="AlphaFoldDB" id="A0A834G7R2"/>
<feature type="chain" id="PRO_5032777810" description="Plant basic secretory protein (BSP) family protein" evidence="2">
    <location>
        <begin position="23"/>
        <end position="538"/>
    </location>
</feature>
<dbReference type="PANTHER" id="PTHR33321">
    <property type="match status" value="1"/>
</dbReference>
<organism evidence="3 4">
    <name type="scientific">Rhododendron simsii</name>
    <name type="common">Sims's rhododendron</name>
    <dbReference type="NCBI Taxonomy" id="118357"/>
    <lineage>
        <taxon>Eukaryota</taxon>
        <taxon>Viridiplantae</taxon>
        <taxon>Streptophyta</taxon>
        <taxon>Embryophyta</taxon>
        <taxon>Tracheophyta</taxon>
        <taxon>Spermatophyta</taxon>
        <taxon>Magnoliopsida</taxon>
        <taxon>eudicotyledons</taxon>
        <taxon>Gunneridae</taxon>
        <taxon>Pentapetalae</taxon>
        <taxon>asterids</taxon>
        <taxon>Ericales</taxon>
        <taxon>Ericaceae</taxon>
        <taxon>Ericoideae</taxon>
        <taxon>Rhodoreae</taxon>
        <taxon>Rhododendron</taxon>
    </lineage>
</organism>
<evidence type="ECO:0000313" key="3">
    <source>
        <dbReference type="EMBL" id="KAF7127457.1"/>
    </source>
</evidence>
<dbReference type="PANTHER" id="PTHR33321:SF12">
    <property type="entry name" value="PLANT BASIC SECRETORY PROTEIN (BSP) FAMILY PROTEIN"/>
    <property type="match status" value="1"/>
</dbReference>
<evidence type="ECO:0008006" key="5">
    <source>
        <dbReference type="Google" id="ProtNLM"/>
    </source>
</evidence>
<dbReference type="InterPro" id="IPR007541">
    <property type="entry name" value="Uncharacterised_BSP"/>
</dbReference>
<feature type="region of interest" description="Disordered" evidence="1">
    <location>
        <begin position="247"/>
        <end position="322"/>
    </location>
</feature>
<evidence type="ECO:0000256" key="2">
    <source>
        <dbReference type="SAM" id="SignalP"/>
    </source>
</evidence>
<feature type="signal peptide" evidence="2">
    <location>
        <begin position="1"/>
        <end position="22"/>
    </location>
</feature>
<accession>A0A834G7R2</accession>
<reference evidence="3" key="1">
    <citation type="submission" date="2019-11" db="EMBL/GenBank/DDBJ databases">
        <authorList>
            <person name="Liu Y."/>
            <person name="Hou J."/>
            <person name="Li T.-Q."/>
            <person name="Guan C.-H."/>
            <person name="Wu X."/>
            <person name="Wu H.-Z."/>
            <person name="Ling F."/>
            <person name="Zhang R."/>
            <person name="Shi X.-G."/>
            <person name="Ren J.-P."/>
            <person name="Chen E.-F."/>
            <person name="Sun J.-M."/>
        </authorList>
    </citation>
    <scope>NUCLEOTIDE SEQUENCE</scope>
    <source>
        <strain evidence="3">Adult_tree_wgs_1</strain>
        <tissue evidence="3">Leaves</tissue>
    </source>
</reference>
<evidence type="ECO:0000256" key="1">
    <source>
        <dbReference type="SAM" id="MobiDB-lite"/>
    </source>
</evidence>
<keyword evidence="2" id="KW-0732">Signal</keyword>
<dbReference type="EMBL" id="WJXA01000011">
    <property type="protein sequence ID" value="KAF7127457.1"/>
    <property type="molecule type" value="Genomic_DNA"/>
</dbReference>
<dbReference type="Proteomes" id="UP000626092">
    <property type="component" value="Unassembled WGS sequence"/>
</dbReference>
<dbReference type="OrthoDB" id="891726at2759"/>
<proteinExistence type="predicted"/>
<keyword evidence="4" id="KW-1185">Reference proteome</keyword>